<evidence type="ECO:0008006" key="3">
    <source>
        <dbReference type="Google" id="ProtNLM"/>
    </source>
</evidence>
<dbReference type="Proteomes" id="UP000031599">
    <property type="component" value="Unassembled WGS sequence"/>
</dbReference>
<name>A0A0C1ZSB5_9BACT</name>
<organism evidence="1 2">
    <name type="scientific">Enhygromyxa salina</name>
    <dbReference type="NCBI Taxonomy" id="215803"/>
    <lineage>
        <taxon>Bacteria</taxon>
        <taxon>Pseudomonadati</taxon>
        <taxon>Myxococcota</taxon>
        <taxon>Polyangia</taxon>
        <taxon>Nannocystales</taxon>
        <taxon>Nannocystaceae</taxon>
        <taxon>Enhygromyxa</taxon>
    </lineage>
</organism>
<proteinExistence type="predicted"/>
<sequence length="268" mass="30366">MMREVTFCERSTITEAWALVLGRPVPVIPEEPAAIALTAKRTLRESGPGRELHREPALIVAEIPREGPVAPFWSQQWSWDSGQLRARVGHRYLSVHRFADETHRYETYERSLEPALAPWLDACSQTYDDALIMPAFEQVAYGYINTFRFASTNFDLSQAFHLNLGVQLEGQHDGLDGVDIKLYYRDKGRMDAQVMVQIAARQGPDADESLLVQTKTSATITVNNGFWKDHGRIKREVLAAKTIAKRAFFELATERTHLEMGAQYDDSP</sequence>
<accession>A0A0C1ZSB5</accession>
<evidence type="ECO:0000313" key="1">
    <source>
        <dbReference type="EMBL" id="KIG13973.1"/>
    </source>
</evidence>
<dbReference type="AlphaFoldDB" id="A0A0C1ZSB5"/>
<protein>
    <recommendedName>
        <fullName evidence="3">TIGR04255 family protein</fullName>
    </recommendedName>
</protein>
<evidence type="ECO:0000313" key="2">
    <source>
        <dbReference type="Proteomes" id="UP000031599"/>
    </source>
</evidence>
<comment type="caution">
    <text evidence="1">The sequence shown here is derived from an EMBL/GenBank/DDBJ whole genome shotgun (WGS) entry which is preliminary data.</text>
</comment>
<dbReference type="EMBL" id="JMCC02000083">
    <property type="protein sequence ID" value="KIG13973.1"/>
    <property type="molecule type" value="Genomic_DNA"/>
</dbReference>
<gene>
    <name evidence="1" type="ORF">DB30_07389</name>
</gene>
<reference evidence="1 2" key="1">
    <citation type="submission" date="2014-12" db="EMBL/GenBank/DDBJ databases">
        <title>Genome assembly of Enhygromyxa salina DSM 15201.</title>
        <authorList>
            <person name="Sharma G."/>
            <person name="Subramanian S."/>
        </authorList>
    </citation>
    <scope>NUCLEOTIDE SEQUENCE [LARGE SCALE GENOMIC DNA]</scope>
    <source>
        <strain evidence="1 2">DSM 15201</strain>
    </source>
</reference>